<evidence type="ECO:0000313" key="13">
    <source>
        <dbReference type="EMBL" id="POR32104.1"/>
    </source>
</evidence>
<name>A0A2S4KPL9_9HYPO</name>
<dbReference type="InterPro" id="IPR002509">
    <property type="entry name" value="NODB_dom"/>
</dbReference>
<dbReference type="InterPro" id="IPR036861">
    <property type="entry name" value="Endochitinase-like_sf"/>
</dbReference>
<dbReference type="STRING" id="94208.A0A2S4KPL9"/>
<dbReference type="InterPro" id="IPR018371">
    <property type="entry name" value="Chitin-binding_1_CS"/>
</dbReference>
<dbReference type="InterPro" id="IPR001002">
    <property type="entry name" value="Chitin-bd_1"/>
</dbReference>
<dbReference type="AlphaFoldDB" id="A0A2S4KPL9"/>
<evidence type="ECO:0000256" key="8">
    <source>
        <dbReference type="PROSITE-ProRule" id="PRU00261"/>
    </source>
</evidence>
<evidence type="ECO:0000256" key="5">
    <source>
        <dbReference type="ARBA" id="ARBA00022801"/>
    </source>
</evidence>
<accession>A0A2S4KPL9</accession>
<dbReference type="Gene3D" id="3.30.60.10">
    <property type="entry name" value="Endochitinase-like"/>
    <property type="match status" value="2"/>
</dbReference>
<dbReference type="EMBL" id="PKSG01000907">
    <property type="protein sequence ID" value="POR32104.1"/>
    <property type="molecule type" value="Genomic_DNA"/>
</dbReference>
<feature type="domain" description="Chitin-binding type-1" evidence="11">
    <location>
        <begin position="366"/>
        <end position="412"/>
    </location>
</feature>
<proteinExistence type="predicted"/>
<feature type="disulfide bond" evidence="8">
    <location>
        <begin position="77"/>
        <end position="89"/>
    </location>
</feature>
<evidence type="ECO:0000256" key="7">
    <source>
        <dbReference type="ARBA" id="ARBA00023285"/>
    </source>
</evidence>
<feature type="disulfide bond" evidence="8">
    <location>
        <begin position="82"/>
        <end position="96"/>
    </location>
</feature>
<dbReference type="InterPro" id="IPR011330">
    <property type="entry name" value="Glyco_hydro/deAcase_b/a-brl"/>
</dbReference>
<feature type="domain" description="Chitin-binding type-1" evidence="11">
    <location>
        <begin position="66"/>
        <end position="111"/>
    </location>
</feature>
<dbReference type="SUPFAM" id="SSF88713">
    <property type="entry name" value="Glycoside hydrolase/deacetylase"/>
    <property type="match status" value="1"/>
</dbReference>
<sequence length="412" mass="45131">MHIYAILLVAAVGYTAAHNAKPGVPSFMAGRGPAGRRDSPDSHLARRQGPEVAPPVDVTKRQASANGRCGVQFGTSCQAGDCCSTGGWCGQGYLYCSSPACQIEYCDSCDGNVRPNGRDTEDVPRPQVGPVPYGQGVYHCDVDGVIALSFDDGPHVYTEDLLNLLHEYNAKATFFITGRNLGKGAINDASKSWPALIRRMVREGHQVASHTWSHQRLTQLTRARFRNQMLFNEIALADILGVFPTYMRPPYSASSAQTDAWLGELGYHVAYFNLDTEGYLHDSPEAIQRSKDIWDEAVEGRDPGSTRWLQIEHETVEQTVHNLTEHMLRSLSDNGFRSVTVGECLGDPPENWYRELGSASRPPTTDSRCGRDHGDATCLREPGATCCSQAGWCGSNEDYCGRGCQPEYGTCT</sequence>
<dbReference type="CDD" id="cd00035">
    <property type="entry name" value="ChtBD1"/>
    <property type="match status" value="2"/>
</dbReference>
<dbReference type="SUPFAM" id="SSF57016">
    <property type="entry name" value="Plant lectins/antimicrobial peptides"/>
    <property type="match status" value="2"/>
</dbReference>
<evidence type="ECO:0000313" key="14">
    <source>
        <dbReference type="Proteomes" id="UP000237481"/>
    </source>
</evidence>
<gene>
    <name evidence="13" type="ORF">TPAR_07698</name>
</gene>
<feature type="domain" description="NodB homology" evidence="12">
    <location>
        <begin position="144"/>
        <end position="339"/>
    </location>
</feature>
<evidence type="ECO:0000256" key="4">
    <source>
        <dbReference type="ARBA" id="ARBA00022729"/>
    </source>
</evidence>
<dbReference type="PROSITE" id="PS51677">
    <property type="entry name" value="NODB"/>
    <property type="match status" value="1"/>
</dbReference>
<comment type="caution">
    <text evidence="8">Lacks conserved residue(s) required for the propagation of feature annotation.</text>
</comment>
<evidence type="ECO:0000256" key="6">
    <source>
        <dbReference type="ARBA" id="ARBA00023277"/>
    </source>
</evidence>
<dbReference type="GO" id="GO:0005975">
    <property type="term" value="P:carbohydrate metabolic process"/>
    <property type="evidence" value="ECO:0007669"/>
    <property type="project" value="InterPro"/>
</dbReference>
<keyword evidence="7" id="KW-0170">Cobalt</keyword>
<feature type="signal peptide" evidence="10">
    <location>
        <begin position="1"/>
        <end position="17"/>
    </location>
</feature>
<evidence type="ECO:0000256" key="9">
    <source>
        <dbReference type="SAM" id="MobiDB-lite"/>
    </source>
</evidence>
<dbReference type="PANTHER" id="PTHR46471">
    <property type="entry name" value="CHITIN DEACETYLASE"/>
    <property type="match status" value="1"/>
</dbReference>
<keyword evidence="3" id="KW-0479">Metal-binding</keyword>
<dbReference type="Pfam" id="PF00187">
    <property type="entry name" value="Chitin_bind_1"/>
    <property type="match status" value="1"/>
</dbReference>
<dbReference type="PROSITE" id="PS00026">
    <property type="entry name" value="CHIT_BIND_I_1"/>
    <property type="match status" value="1"/>
</dbReference>
<feature type="disulfide bond" evidence="8">
    <location>
        <begin position="386"/>
        <end position="400"/>
    </location>
</feature>
<dbReference type="Proteomes" id="UP000237481">
    <property type="component" value="Unassembled WGS sequence"/>
</dbReference>
<dbReference type="CDD" id="cd10951">
    <property type="entry name" value="CE4_ClCDA_like"/>
    <property type="match status" value="1"/>
</dbReference>
<dbReference type="GO" id="GO:0046872">
    <property type="term" value="F:metal ion binding"/>
    <property type="evidence" value="ECO:0007669"/>
    <property type="project" value="UniProtKB-KW"/>
</dbReference>
<dbReference type="GO" id="GO:0016810">
    <property type="term" value="F:hydrolase activity, acting on carbon-nitrogen (but not peptide) bonds"/>
    <property type="evidence" value="ECO:0007669"/>
    <property type="project" value="InterPro"/>
</dbReference>
<feature type="compositionally biased region" description="Basic and acidic residues" evidence="9">
    <location>
        <begin position="35"/>
        <end position="44"/>
    </location>
</feature>
<evidence type="ECO:0000256" key="1">
    <source>
        <dbReference type="ARBA" id="ARBA00001941"/>
    </source>
</evidence>
<dbReference type="OrthoDB" id="407355at2759"/>
<keyword evidence="4 10" id="KW-0732">Signal</keyword>
<dbReference type="GO" id="GO:0008061">
    <property type="term" value="F:chitin binding"/>
    <property type="evidence" value="ECO:0007669"/>
    <property type="project" value="UniProtKB-UniRule"/>
</dbReference>
<dbReference type="PANTHER" id="PTHR46471:SF2">
    <property type="entry name" value="CHITIN DEACETYLASE-RELATED"/>
    <property type="match status" value="1"/>
</dbReference>
<dbReference type="Pfam" id="PF01522">
    <property type="entry name" value="Polysacc_deac_1"/>
    <property type="match status" value="1"/>
</dbReference>
<evidence type="ECO:0000259" key="12">
    <source>
        <dbReference type="PROSITE" id="PS51677"/>
    </source>
</evidence>
<evidence type="ECO:0000256" key="10">
    <source>
        <dbReference type="SAM" id="SignalP"/>
    </source>
</evidence>
<comment type="cofactor">
    <cofactor evidence="1">
        <name>Co(2+)</name>
        <dbReference type="ChEBI" id="CHEBI:48828"/>
    </cofactor>
</comment>
<evidence type="ECO:0000259" key="11">
    <source>
        <dbReference type="PROSITE" id="PS50941"/>
    </source>
</evidence>
<keyword evidence="6" id="KW-0119">Carbohydrate metabolism</keyword>
<feature type="region of interest" description="Disordered" evidence="9">
    <location>
        <begin position="25"/>
        <end position="59"/>
    </location>
</feature>
<keyword evidence="5" id="KW-0378">Hydrolase</keyword>
<dbReference type="Gene3D" id="3.20.20.370">
    <property type="entry name" value="Glycoside hydrolase/deacetylase"/>
    <property type="match status" value="1"/>
</dbReference>
<organism evidence="13 14">
    <name type="scientific">Tolypocladium paradoxum</name>
    <dbReference type="NCBI Taxonomy" id="94208"/>
    <lineage>
        <taxon>Eukaryota</taxon>
        <taxon>Fungi</taxon>
        <taxon>Dikarya</taxon>
        <taxon>Ascomycota</taxon>
        <taxon>Pezizomycotina</taxon>
        <taxon>Sordariomycetes</taxon>
        <taxon>Hypocreomycetidae</taxon>
        <taxon>Hypocreales</taxon>
        <taxon>Ophiocordycipitaceae</taxon>
        <taxon>Tolypocladium</taxon>
    </lineage>
</organism>
<evidence type="ECO:0000256" key="2">
    <source>
        <dbReference type="ARBA" id="ARBA00022669"/>
    </source>
</evidence>
<keyword evidence="14" id="KW-1185">Reference proteome</keyword>
<comment type="caution">
    <text evidence="13">The sequence shown here is derived from an EMBL/GenBank/DDBJ whole genome shotgun (WGS) entry which is preliminary data.</text>
</comment>
<evidence type="ECO:0000256" key="3">
    <source>
        <dbReference type="ARBA" id="ARBA00022723"/>
    </source>
</evidence>
<dbReference type="SMART" id="SM00270">
    <property type="entry name" value="ChtBD1"/>
    <property type="match status" value="2"/>
</dbReference>
<reference evidence="13 14" key="1">
    <citation type="submission" date="2018-01" db="EMBL/GenBank/DDBJ databases">
        <title>Harnessing the power of phylogenomics to disentangle the directionality and signatures of interkingdom host jumping in the parasitic fungal genus Tolypocladium.</title>
        <authorList>
            <person name="Quandt C.A."/>
            <person name="Patterson W."/>
            <person name="Spatafora J.W."/>
        </authorList>
    </citation>
    <scope>NUCLEOTIDE SEQUENCE [LARGE SCALE GENOMIC DNA]</scope>
    <source>
        <strain evidence="13 14">NRBC 100945</strain>
    </source>
</reference>
<keyword evidence="8" id="KW-1015">Disulfide bond</keyword>
<dbReference type="PROSITE" id="PS50941">
    <property type="entry name" value="CHIT_BIND_I_2"/>
    <property type="match status" value="2"/>
</dbReference>
<feature type="chain" id="PRO_5015411113" evidence="10">
    <location>
        <begin position="18"/>
        <end position="412"/>
    </location>
</feature>
<keyword evidence="2 8" id="KW-0147">Chitin-binding</keyword>
<protein>
    <submittedName>
        <fullName evidence="13">Polysaccharide deacetylase</fullName>
    </submittedName>
</protein>